<keyword evidence="2" id="KW-0479">Metal-binding</keyword>
<sequence>MQPQTQRIAAHIADVGGIPVRRTLPTRDRRTVGAWCFLDHAGPVDYPAGGGVQVGPHPHIGLQTFTWMIEGEILHSDSLGNRQPIRPGQVNVMTAGHGISHAEESPIDRAGRNQLVQLWIALPDGERERAPMFQHCPELPRIERDGFDVTLLVGDWLGATSPAQVFSPLLGADLRADAAAAASLPLQAEFEHAVVCLEGEIRVEGESLAPGTLLYLGSGRESLRIECDSGARLLLIGGEPLGEHVLLWWNFVGRTAEDMVQATRDWNHGERFGEVPGTKLRRLVAPDVAGLHLRFGNSASDEGAST</sequence>
<dbReference type="SUPFAM" id="SSF51182">
    <property type="entry name" value="RmlC-like cupins"/>
    <property type="match status" value="1"/>
</dbReference>
<proteinExistence type="inferred from homology"/>
<dbReference type="PANTHER" id="PTHR13903:SF8">
    <property type="entry name" value="PIRIN"/>
    <property type="match status" value="1"/>
</dbReference>
<dbReference type="InterPro" id="IPR011051">
    <property type="entry name" value="RmlC_Cupin_sf"/>
</dbReference>
<feature type="binding site" evidence="2">
    <location>
        <position position="101"/>
    </location>
    <ligand>
        <name>Fe cation</name>
        <dbReference type="ChEBI" id="CHEBI:24875"/>
    </ligand>
</feature>
<evidence type="ECO:0000313" key="7">
    <source>
        <dbReference type="Proteomes" id="UP000315891"/>
    </source>
</evidence>
<dbReference type="AlphaFoldDB" id="A0A516V528"/>
<feature type="binding site" evidence="2">
    <location>
        <position position="103"/>
    </location>
    <ligand>
        <name>Fe cation</name>
        <dbReference type="ChEBI" id="CHEBI:24875"/>
    </ligand>
</feature>
<dbReference type="InterPro" id="IPR008778">
    <property type="entry name" value="Pirin_C_dom"/>
</dbReference>
<dbReference type="InterPro" id="IPR012093">
    <property type="entry name" value="Pirin"/>
</dbReference>
<gene>
    <name evidence="6" type="ORF">FNZ56_07035</name>
</gene>
<evidence type="ECO:0000259" key="4">
    <source>
        <dbReference type="Pfam" id="PF02678"/>
    </source>
</evidence>
<dbReference type="Pfam" id="PF05726">
    <property type="entry name" value="Pirin_C"/>
    <property type="match status" value="1"/>
</dbReference>
<evidence type="ECO:0000256" key="2">
    <source>
        <dbReference type="PIRSR" id="PIRSR006232-1"/>
    </source>
</evidence>
<feature type="binding site" evidence="2">
    <location>
        <position position="59"/>
    </location>
    <ligand>
        <name>Fe cation</name>
        <dbReference type="ChEBI" id="CHEBI:24875"/>
    </ligand>
</feature>
<feature type="binding site" evidence="2">
    <location>
        <position position="57"/>
    </location>
    <ligand>
        <name>Fe cation</name>
        <dbReference type="ChEBI" id="CHEBI:24875"/>
    </ligand>
</feature>
<dbReference type="PIRSF" id="PIRSF006232">
    <property type="entry name" value="Pirin"/>
    <property type="match status" value="1"/>
</dbReference>
<comment type="cofactor">
    <cofactor evidence="2">
        <name>Fe cation</name>
        <dbReference type="ChEBI" id="CHEBI:24875"/>
    </cofactor>
    <text evidence="2">Binds 1 Fe cation per subunit.</text>
</comment>
<protein>
    <submittedName>
        <fullName evidence="6">Pirin family protein</fullName>
    </submittedName>
</protein>
<dbReference type="EMBL" id="CP041742">
    <property type="protein sequence ID" value="QDQ73646.1"/>
    <property type="molecule type" value="Genomic_DNA"/>
</dbReference>
<dbReference type="Pfam" id="PF02678">
    <property type="entry name" value="Pirin"/>
    <property type="match status" value="1"/>
</dbReference>
<accession>A0A516V528</accession>
<keyword evidence="7" id="KW-1185">Reference proteome</keyword>
<dbReference type="Proteomes" id="UP000315891">
    <property type="component" value="Chromosome"/>
</dbReference>
<evidence type="ECO:0000259" key="5">
    <source>
        <dbReference type="Pfam" id="PF05726"/>
    </source>
</evidence>
<dbReference type="RefSeq" id="WP_143879158.1">
    <property type="nucleotide sequence ID" value="NZ_BAABLZ010000001.1"/>
</dbReference>
<dbReference type="OrthoDB" id="9780903at2"/>
<dbReference type="Gene3D" id="2.60.120.10">
    <property type="entry name" value="Jelly Rolls"/>
    <property type="match status" value="2"/>
</dbReference>
<evidence type="ECO:0000256" key="1">
    <source>
        <dbReference type="ARBA" id="ARBA00008416"/>
    </source>
</evidence>
<keyword evidence="2" id="KW-0408">Iron</keyword>
<evidence type="ECO:0000313" key="6">
    <source>
        <dbReference type="EMBL" id="QDQ73646.1"/>
    </source>
</evidence>
<dbReference type="InterPro" id="IPR014710">
    <property type="entry name" value="RmlC-like_jellyroll"/>
</dbReference>
<dbReference type="PANTHER" id="PTHR13903">
    <property type="entry name" value="PIRIN-RELATED"/>
    <property type="match status" value="1"/>
</dbReference>
<feature type="domain" description="Pirin C-terminal" evidence="5">
    <location>
        <begin position="172"/>
        <end position="271"/>
    </location>
</feature>
<dbReference type="CDD" id="cd02909">
    <property type="entry name" value="cupin_pirin_N"/>
    <property type="match status" value="1"/>
</dbReference>
<name>A0A516V528_9GAMM</name>
<dbReference type="InterPro" id="IPR003829">
    <property type="entry name" value="Pirin_N_dom"/>
</dbReference>
<feature type="domain" description="Pirin N-terminal" evidence="4">
    <location>
        <begin position="19"/>
        <end position="120"/>
    </location>
</feature>
<reference evidence="6 7" key="1">
    <citation type="submission" date="2019-07" db="EMBL/GenBank/DDBJ databases">
        <title>Lysobacter weifangensis sp. nov., isolated from bensulfuron-methyl contaminated farmland soil.</title>
        <authorList>
            <person name="Zhao H."/>
        </authorList>
    </citation>
    <scope>NUCLEOTIDE SEQUENCE [LARGE SCALE GENOMIC DNA]</scope>
    <source>
        <strain evidence="6 7">CC-Bw-6</strain>
    </source>
</reference>
<organism evidence="6 7">
    <name type="scientific">Pseudoluteimonas lycopersici</name>
    <dbReference type="NCBI Taxonomy" id="1324796"/>
    <lineage>
        <taxon>Bacteria</taxon>
        <taxon>Pseudomonadati</taxon>
        <taxon>Pseudomonadota</taxon>
        <taxon>Gammaproteobacteria</taxon>
        <taxon>Lysobacterales</taxon>
        <taxon>Lysobacteraceae</taxon>
        <taxon>Pseudoluteimonas</taxon>
    </lineage>
</organism>
<comment type="similarity">
    <text evidence="1 3">Belongs to the pirin family.</text>
</comment>
<dbReference type="GO" id="GO:0046872">
    <property type="term" value="F:metal ion binding"/>
    <property type="evidence" value="ECO:0007669"/>
    <property type="project" value="UniProtKB-KW"/>
</dbReference>
<evidence type="ECO:0000256" key="3">
    <source>
        <dbReference type="RuleBase" id="RU003457"/>
    </source>
</evidence>